<evidence type="ECO:0000256" key="1">
    <source>
        <dbReference type="SAM" id="SignalP"/>
    </source>
</evidence>
<gene>
    <name evidence="3" type="ORF">ANCCEY_09848</name>
</gene>
<accession>A0A0D6LLY7</accession>
<dbReference type="CDD" id="cd05380">
    <property type="entry name" value="CAP_euk"/>
    <property type="match status" value="1"/>
</dbReference>
<reference evidence="3 4" key="1">
    <citation type="submission" date="2013-05" db="EMBL/GenBank/DDBJ databases">
        <title>Draft genome of the parasitic nematode Anyclostoma ceylanicum.</title>
        <authorList>
            <person name="Mitreva M."/>
        </authorList>
    </citation>
    <scope>NUCLEOTIDE SEQUENCE [LARGE SCALE GENOMIC DNA]</scope>
</reference>
<dbReference type="InterPro" id="IPR035940">
    <property type="entry name" value="CAP_sf"/>
</dbReference>
<protein>
    <recommendedName>
        <fullName evidence="2">SCP domain-containing protein</fullName>
    </recommendedName>
</protein>
<evidence type="ECO:0000313" key="3">
    <source>
        <dbReference type="EMBL" id="EPB71056.1"/>
    </source>
</evidence>
<dbReference type="EMBL" id="KE125139">
    <property type="protein sequence ID" value="EPB71056.1"/>
    <property type="molecule type" value="Genomic_DNA"/>
</dbReference>
<dbReference type="Gene3D" id="3.40.33.10">
    <property type="entry name" value="CAP"/>
    <property type="match status" value="1"/>
</dbReference>
<keyword evidence="4" id="KW-1185">Reference proteome</keyword>
<dbReference type="InterPro" id="IPR014044">
    <property type="entry name" value="CAP_dom"/>
</dbReference>
<evidence type="ECO:0000313" key="4">
    <source>
        <dbReference type="Proteomes" id="UP000054495"/>
    </source>
</evidence>
<feature type="signal peptide" evidence="1">
    <location>
        <begin position="1"/>
        <end position="23"/>
    </location>
</feature>
<dbReference type="SMART" id="SM00198">
    <property type="entry name" value="SCP"/>
    <property type="match status" value="1"/>
</dbReference>
<feature type="domain" description="SCP" evidence="2">
    <location>
        <begin position="36"/>
        <end position="184"/>
    </location>
</feature>
<dbReference type="AlphaFoldDB" id="A0A0D6LLY7"/>
<name>A0A0D6LLY7_9BILA</name>
<evidence type="ECO:0000259" key="2">
    <source>
        <dbReference type="SMART" id="SM00198"/>
    </source>
</evidence>
<dbReference type="SUPFAM" id="SSF55797">
    <property type="entry name" value="PR-1-like"/>
    <property type="match status" value="1"/>
</dbReference>
<sequence>MHAPLLRKIIILQLSLIITISEATSFGCKDTLISDEWRKAVLDYHNRIRRRVAEGKQPTGAAGKFMPAAGEIFELNWDCDMENNAYLSTCDQNTVPIPANYGANRAALTMKGDMCNIKDNTMAVLKNWYSQATALDLSADALYNDTLQREFGIMIFRYSSGLACSYSHCPGSGGKLLCLYNLFV</sequence>
<keyword evidence="1" id="KW-0732">Signal</keyword>
<proteinExistence type="predicted"/>
<dbReference type="Proteomes" id="UP000054495">
    <property type="component" value="Unassembled WGS sequence"/>
</dbReference>
<organism evidence="3 4">
    <name type="scientific">Ancylostoma ceylanicum</name>
    <dbReference type="NCBI Taxonomy" id="53326"/>
    <lineage>
        <taxon>Eukaryota</taxon>
        <taxon>Metazoa</taxon>
        <taxon>Ecdysozoa</taxon>
        <taxon>Nematoda</taxon>
        <taxon>Chromadorea</taxon>
        <taxon>Rhabditida</taxon>
        <taxon>Rhabditina</taxon>
        <taxon>Rhabditomorpha</taxon>
        <taxon>Strongyloidea</taxon>
        <taxon>Ancylostomatidae</taxon>
        <taxon>Ancylostomatinae</taxon>
        <taxon>Ancylostoma</taxon>
    </lineage>
</organism>
<feature type="chain" id="PRO_5002307163" description="SCP domain-containing protein" evidence="1">
    <location>
        <begin position="24"/>
        <end position="184"/>
    </location>
</feature>